<feature type="compositionally biased region" description="Low complexity" evidence="1">
    <location>
        <begin position="351"/>
        <end position="361"/>
    </location>
</feature>
<feature type="compositionally biased region" description="Polar residues" evidence="1">
    <location>
        <begin position="22"/>
        <end position="44"/>
    </location>
</feature>
<feature type="region of interest" description="Disordered" evidence="1">
    <location>
        <begin position="1"/>
        <end position="168"/>
    </location>
</feature>
<evidence type="ECO:0000313" key="3">
    <source>
        <dbReference type="Proteomes" id="UP000235786"/>
    </source>
</evidence>
<organism evidence="2 3">
    <name type="scientific">Hyaloscypha variabilis (strain UAMH 11265 / GT02V1 / F)</name>
    <name type="common">Meliniomyces variabilis</name>
    <dbReference type="NCBI Taxonomy" id="1149755"/>
    <lineage>
        <taxon>Eukaryota</taxon>
        <taxon>Fungi</taxon>
        <taxon>Dikarya</taxon>
        <taxon>Ascomycota</taxon>
        <taxon>Pezizomycotina</taxon>
        <taxon>Leotiomycetes</taxon>
        <taxon>Helotiales</taxon>
        <taxon>Hyaloscyphaceae</taxon>
        <taxon>Hyaloscypha</taxon>
        <taxon>Hyaloscypha variabilis</taxon>
    </lineage>
</organism>
<dbReference type="AlphaFoldDB" id="A0A2J6S6E4"/>
<evidence type="ECO:0008006" key="4">
    <source>
        <dbReference type="Google" id="ProtNLM"/>
    </source>
</evidence>
<keyword evidence="3" id="KW-1185">Reference proteome</keyword>
<gene>
    <name evidence="2" type="ORF">L207DRAFT_210780</name>
</gene>
<dbReference type="PANTHER" id="PTHR28042">
    <property type="entry name" value="E3 UBIQUITIN-PROTEIN LIGASE COMPLEX SLX5-SLX8 SUBUNIT SLX5"/>
    <property type="match status" value="1"/>
</dbReference>
<protein>
    <recommendedName>
        <fullName evidence="4">Cell cycle control protein</fullName>
    </recommendedName>
</protein>
<feature type="region of interest" description="Disordered" evidence="1">
    <location>
        <begin position="293"/>
        <end position="312"/>
    </location>
</feature>
<evidence type="ECO:0000256" key="1">
    <source>
        <dbReference type="SAM" id="MobiDB-lite"/>
    </source>
</evidence>
<dbReference type="OrthoDB" id="2398441at2759"/>
<dbReference type="EMBL" id="KZ613939">
    <property type="protein sequence ID" value="PMD46335.1"/>
    <property type="molecule type" value="Genomic_DNA"/>
</dbReference>
<dbReference type="Proteomes" id="UP000235786">
    <property type="component" value="Unassembled WGS sequence"/>
</dbReference>
<feature type="compositionally biased region" description="Polar residues" evidence="1">
    <location>
        <begin position="336"/>
        <end position="347"/>
    </location>
</feature>
<dbReference type="InterPro" id="IPR038886">
    <property type="entry name" value="E3_SLX5/Rfp1"/>
</dbReference>
<feature type="compositionally biased region" description="Acidic residues" evidence="1">
    <location>
        <begin position="135"/>
        <end position="148"/>
    </location>
</feature>
<dbReference type="GO" id="GO:0033768">
    <property type="term" value="C:SUMO-targeted ubiquitin ligase complex"/>
    <property type="evidence" value="ECO:0007669"/>
    <property type="project" value="TreeGrafter"/>
</dbReference>
<accession>A0A2J6S6E4</accession>
<sequence length="385" mass="43129">MDIWSPEPQRHKRSFTEMSHPATLSPSPINFGEPSTSNFFTSRFPSAPANDFASFFDRRRTSHPHNQPLQRASEDMSERSQSQQRPRLEHRAEQTMIIDLTDEPEELPSRSNGDRSRSQRPPPLGRSDAVSLGEDFIDLTDDNGEDDLTITGERQLPPPPSAARPLHHPLRADLPPLLVAVPPRPINRVFPGHRHGGSSGVGGRGERHTQAHMAEVQYQMAQRMGQEIMDHIQAFHDVEQAMPGFMNYGQHAFVERKPQHVAPPPAKAGFTRSPEESQTIICPSCEEELIHKKDEEQPVAKKGGKAPSKKDREEHPFWVLKECGHVYCNSCFQNRSQSGKNGSVSFRESSKPSANSKSKSAKILCAVEDCESDVKSKDKWVGVFL</sequence>
<name>A0A2J6S6E4_HYAVF</name>
<reference evidence="2 3" key="1">
    <citation type="submission" date="2016-04" db="EMBL/GenBank/DDBJ databases">
        <title>A degradative enzymes factory behind the ericoid mycorrhizal symbiosis.</title>
        <authorList>
            <consortium name="DOE Joint Genome Institute"/>
            <person name="Martino E."/>
            <person name="Morin E."/>
            <person name="Grelet G."/>
            <person name="Kuo A."/>
            <person name="Kohler A."/>
            <person name="Daghino S."/>
            <person name="Barry K."/>
            <person name="Choi C."/>
            <person name="Cichocki N."/>
            <person name="Clum A."/>
            <person name="Copeland A."/>
            <person name="Hainaut M."/>
            <person name="Haridas S."/>
            <person name="Labutti K."/>
            <person name="Lindquist E."/>
            <person name="Lipzen A."/>
            <person name="Khouja H.-R."/>
            <person name="Murat C."/>
            <person name="Ohm R."/>
            <person name="Olson A."/>
            <person name="Spatafora J."/>
            <person name="Veneault-Fourrey C."/>
            <person name="Henrissat B."/>
            <person name="Grigoriev I."/>
            <person name="Martin F."/>
            <person name="Perotto S."/>
        </authorList>
    </citation>
    <scope>NUCLEOTIDE SEQUENCE [LARGE SCALE GENOMIC DNA]</scope>
    <source>
        <strain evidence="2 3">F</strain>
    </source>
</reference>
<proteinExistence type="predicted"/>
<dbReference type="PANTHER" id="PTHR28042:SF1">
    <property type="entry name" value="E3 UBIQUITIN-PROTEIN LIGASE COMPLEX SLX5-SLX8 SUBUNIT SLX5"/>
    <property type="match status" value="1"/>
</dbReference>
<dbReference type="GO" id="GO:0004842">
    <property type="term" value="F:ubiquitin-protein transferase activity"/>
    <property type="evidence" value="ECO:0007669"/>
    <property type="project" value="TreeGrafter"/>
</dbReference>
<evidence type="ECO:0000313" key="2">
    <source>
        <dbReference type="EMBL" id="PMD46335.1"/>
    </source>
</evidence>
<feature type="region of interest" description="Disordered" evidence="1">
    <location>
        <begin position="336"/>
        <end position="361"/>
    </location>
</feature>
<dbReference type="STRING" id="1149755.A0A2J6S6E4"/>